<keyword evidence="3" id="KW-1185">Reference proteome</keyword>
<organism evidence="2 3">
    <name type="scientific">Sphingomonas lacunae</name>
    <dbReference type="NCBI Taxonomy" id="2698828"/>
    <lineage>
        <taxon>Bacteria</taxon>
        <taxon>Pseudomonadati</taxon>
        <taxon>Pseudomonadota</taxon>
        <taxon>Alphaproteobacteria</taxon>
        <taxon>Sphingomonadales</taxon>
        <taxon>Sphingomonadaceae</taxon>
        <taxon>Sphingomonas</taxon>
    </lineage>
</organism>
<sequence>MRRWLSFDVEGAECAATLDEAGGATGLLIVSGGNEIRCGAHRGMARLAAMVAEAGHPVLRFDRRGIGDSEGENGGFESSAADIAAAIALFRRECPQLTKIVGFGNCDAASALVLHHRVGGVDAMILGNPWTIEVEGEVERPGASTGKENAVYSDSYETTPLPPAAAIRARYWAKLKDPREWLRLLRGGVDLRKLAKGLGAAGKSAPPSGLAARLAAAGAAIDVPMTVLIATRDGTAQAFMAEWTRPHFKAMRAKARIESCDTGSHSFADAASRDWLEARVLEALRG</sequence>
<dbReference type="AlphaFoldDB" id="A0A6M4B003"/>
<name>A0A6M4B003_9SPHN</name>
<protein>
    <submittedName>
        <fullName evidence="2">Hydrolase 1, exosortase A system-associated</fullName>
    </submittedName>
</protein>
<dbReference type="NCBIfam" id="TIGR03100">
    <property type="entry name" value="hydr1_PEP"/>
    <property type="match status" value="1"/>
</dbReference>
<keyword evidence="2" id="KW-0378">Hydrolase</keyword>
<dbReference type="KEGG" id="slan:GV829_09355"/>
<dbReference type="InterPro" id="IPR017531">
    <property type="entry name" value="Hydrolase-1_PEP"/>
</dbReference>
<dbReference type="EMBL" id="CP053015">
    <property type="protein sequence ID" value="QJQ32631.1"/>
    <property type="molecule type" value="Genomic_DNA"/>
</dbReference>
<dbReference type="InterPro" id="IPR000073">
    <property type="entry name" value="AB_hydrolase_1"/>
</dbReference>
<accession>A0A6M4B003</accession>
<dbReference type="GO" id="GO:0016787">
    <property type="term" value="F:hydrolase activity"/>
    <property type="evidence" value="ECO:0007669"/>
    <property type="project" value="UniProtKB-KW"/>
</dbReference>
<reference evidence="2 3" key="1">
    <citation type="submission" date="2020-01" db="EMBL/GenBank/DDBJ databases">
        <title>Sphingomonas sp. strain CSW-10.</title>
        <authorList>
            <person name="Chen W.-M."/>
        </authorList>
    </citation>
    <scope>NUCLEOTIDE SEQUENCE [LARGE SCALE GENOMIC DNA]</scope>
    <source>
        <strain evidence="2 3">CSW-10</strain>
    </source>
</reference>
<proteinExistence type="predicted"/>
<evidence type="ECO:0000313" key="3">
    <source>
        <dbReference type="Proteomes" id="UP000503018"/>
    </source>
</evidence>
<dbReference type="RefSeq" id="WP_169946077.1">
    <property type="nucleotide sequence ID" value="NZ_CP053015.1"/>
</dbReference>
<evidence type="ECO:0000313" key="2">
    <source>
        <dbReference type="EMBL" id="QJQ32631.1"/>
    </source>
</evidence>
<evidence type="ECO:0000259" key="1">
    <source>
        <dbReference type="Pfam" id="PF12697"/>
    </source>
</evidence>
<dbReference type="Pfam" id="PF12697">
    <property type="entry name" value="Abhydrolase_6"/>
    <property type="match status" value="1"/>
</dbReference>
<gene>
    <name evidence="2" type="ORF">GV829_09355</name>
</gene>
<feature type="domain" description="AB hydrolase-1" evidence="1">
    <location>
        <begin position="44"/>
        <end position="268"/>
    </location>
</feature>
<dbReference type="InterPro" id="IPR029058">
    <property type="entry name" value="AB_hydrolase_fold"/>
</dbReference>
<dbReference type="Gene3D" id="3.40.50.1820">
    <property type="entry name" value="alpha/beta hydrolase"/>
    <property type="match status" value="1"/>
</dbReference>
<dbReference type="Proteomes" id="UP000503018">
    <property type="component" value="Chromosome"/>
</dbReference>
<dbReference type="SUPFAM" id="SSF53474">
    <property type="entry name" value="alpha/beta-Hydrolases"/>
    <property type="match status" value="1"/>
</dbReference>